<sequence>MQKTSAEQVHSERGHEADKEQMCHEKSQIEEDSNRENAEKVCSERTQKADTEEVCSEKETESRKQKQRMCVVKGDRKLIKSKCADCERQIHRQCEAKRDRLQKRKCGLLKVVTEEMSIEERQPPEGNHKEASSEQRKNAEGRHRGSVQ</sequence>
<comment type="caution">
    <text evidence="2">The sequence shown here is derived from an EMBL/GenBank/DDBJ whole genome shotgun (WGS) entry which is preliminary data.</text>
</comment>
<evidence type="ECO:0000313" key="2">
    <source>
        <dbReference type="EMBL" id="GIY35125.1"/>
    </source>
</evidence>
<reference evidence="2 3" key="1">
    <citation type="submission" date="2021-06" db="EMBL/GenBank/DDBJ databases">
        <title>Caerostris extrusa draft genome.</title>
        <authorList>
            <person name="Kono N."/>
            <person name="Arakawa K."/>
        </authorList>
    </citation>
    <scope>NUCLEOTIDE SEQUENCE [LARGE SCALE GENOMIC DNA]</scope>
</reference>
<feature type="compositionally biased region" description="Basic and acidic residues" evidence="1">
    <location>
        <begin position="118"/>
        <end position="148"/>
    </location>
</feature>
<proteinExistence type="predicted"/>
<gene>
    <name evidence="2" type="ORF">CEXT_664031</name>
</gene>
<dbReference type="AlphaFoldDB" id="A0AAV4SMZ2"/>
<keyword evidence="3" id="KW-1185">Reference proteome</keyword>
<feature type="region of interest" description="Disordered" evidence="1">
    <location>
        <begin position="115"/>
        <end position="148"/>
    </location>
</feature>
<evidence type="ECO:0000313" key="3">
    <source>
        <dbReference type="Proteomes" id="UP001054945"/>
    </source>
</evidence>
<organism evidence="2 3">
    <name type="scientific">Caerostris extrusa</name>
    <name type="common">Bark spider</name>
    <name type="synonym">Caerostris bankana</name>
    <dbReference type="NCBI Taxonomy" id="172846"/>
    <lineage>
        <taxon>Eukaryota</taxon>
        <taxon>Metazoa</taxon>
        <taxon>Ecdysozoa</taxon>
        <taxon>Arthropoda</taxon>
        <taxon>Chelicerata</taxon>
        <taxon>Arachnida</taxon>
        <taxon>Araneae</taxon>
        <taxon>Araneomorphae</taxon>
        <taxon>Entelegynae</taxon>
        <taxon>Araneoidea</taxon>
        <taxon>Araneidae</taxon>
        <taxon>Caerostris</taxon>
    </lineage>
</organism>
<feature type="compositionally biased region" description="Basic and acidic residues" evidence="1">
    <location>
        <begin position="9"/>
        <end position="64"/>
    </location>
</feature>
<dbReference type="Proteomes" id="UP001054945">
    <property type="component" value="Unassembled WGS sequence"/>
</dbReference>
<accession>A0AAV4SMZ2</accession>
<name>A0AAV4SMZ2_CAEEX</name>
<feature type="region of interest" description="Disordered" evidence="1">
    <location>
        <begin position="1"/>
        <end position="71"/>
    </location>
</feature>
<protein>
    <submittedName>
        <fullName evidence="2">Uncharacterized protein</fullName>
    </submittedName>
</protein>
<evidence type="ECO:0000256" key="1">
    <source>
        <dbReference type="SAM" id="MobiDB-lite"/>
    </source>
</evidence>
<dbReference type="EMBL" id="BPLR01009860">
    <property type="protein sequence ID" value="GIY35125.1"/>
    <property type="molecule type" value="Genomic_DNA"/>
</dbReference>